<evidence type="ECO:0000256" key="3">
    <source>
        <dbReference type="ARBA" id="ARBA00012438"/>
    </source>
</evidence>
<comment type="catalytic activity">
    <reaction evidence="1">
        <text>ATP + protein L-histidine = ADP + protein N-phospho-L-histidine.</text>
        <dbReference type="EC" id="2.7.13.3"/>
    </reaction>
</comment>
<dbReference type="InterPro" id="IPR036097">
    <property type="entry name" value="HisK_dim/P_sf"/>
</dbReference>
<evidence type="ECO:0000256" key="11">
    <source>
        <dbReference type="ARBA" id="ARBA00022989"/>
    </source>
</evidence>
<dbReference type="Proteomes" id="UP000228859">
    <property type="component" value="Unassembled WGS sequence"/>
</dbReference>
<keyword evidence="7" id="KW-0812">Transmembrane</keyword>
<evidence type="ECO:0000256" key="8">
    <source>
        <dbReference type="ARBA" id="ARBA00022741"/>
    </source>
</evidence>
<comment type="caution">
    <text evidence="15">The sequence shown here is derived from an EMBL/GenBank/DDBJ whole genome shotgun (WGS) entry which is preliminary data.</text>
</comment>
<gene>
    <name evidence="15" type="ORF">CFH83_08530</name>
</gene>
<keyword evidence="6" id="KW-0808">Transferase</keyword>
<dbReference type="InterPro" id="IPR003594">
    <property type="entry name" value="HATPase_dom"/>
</dbReference>
<dbReference type="SMART" id="SM00388">
    <property type="entry name" value="HisKA"/>
    <property type="match status" value="1"/>
</dbReference>
<comment type="subcellular location">
    <subcellularLocation>
        <location evidence="2">Cell membrane</location>
        <topology evidence="2">Multi-pass membrane protein</topology>
    </subcellularLocation>
</comment>
<dbReference type="SUPFAM" id="SSF47384">
    <property type="entry name" value="Homodimeric domain of signal transducing histidine kinase"/>
    <property type="match status" value="1"/>
</dbReference>
<keyword evidence="13" id="KW-0472">Membrane</keyword>
<sequence>MQYNCNIENKEIIFLSHKILELNKQLIESEKAKSRFLSLVANELNNPMTALLGLIPHLKPDRPEENDIFSLAHQEALLLNFRIQNLVAAAAVESGELEVSHVCVNVESIVHDVVKELHYLIHSKNIIISIHNTLEHSVVSDPHKLHLILKNIIANGCTYGFINGIVDIAISESSSNFTIAINNQGYPPKVEFKPEIFTRFANGPAGEHGLGIGLSIVRELCECMEGSIDYVAANRMVTFTVTLPLLKSTSESDLYDSNEFLFESFDDAIEL</sequence>
<evidence type="ECO:0000256" key="4">
    <source>
        <dbReference type="ARBA" id="ARBA00022475"/>
    </source>
</evidence>
<dbReference type="PANTHER" id="PTHR45528">
    <property type="entry name" value="SENSOR HISTIDINE KINASE CPXA"/>
    <property type="match status" value="1"/>
</dbReference>
<dbReference type="PROSITE" id="PS50109">
    <property type="entry name" value="HIS_KIN"/>
    <property type="match status" value="1"/>
</dbReference>
<keyword evidence="8" id="KW-0547">Nucleotide-binding</keyword>
<dbReference type="InterPro" id="IPR036890">
    <property type="entry name" value="HATPase_C_sf"/>
</dbReference>
<evidence type="ECO:0000256" key="1">
    <source>
        <dbReference type="ARBA" id="ARBA00000085"/>
    </source>
</evidence>
<dbReference type="RefSeq" id="WP_294895991.1">
    <property type="nucleotide sequence ID" value="NZ_DLUI01000121.1"/>
</dbReference>
<reference evidence="15 16" key="1">
    <citation type="journal article" date="2017" name="Front. Microbiol.">
        <title>Comparative Genomic Analysis of the Class Epsilonproteobacteria and Proposed Reclassification to Epsilonbacteraeota (phyl. nov.).</title>
        <authorList>
            <person name="Waite D.W."/>
            <person name="Vanwonterghem I."/>
            <person name="Rinke C."/>
            <person name="Parks D.H."/>
            <person name="Zhang Y."/>
            <person name="Takai K."/>
            <person name="Sievert S.M."/>
            <person name="Simon J."/>
            <person name="Campbell B.J."/>
            <person name="Hanson T.E."/>
            <person name="Woyke T."/>
            <person name="Klotz M.G."/>
            <person name="Hugenholtz P."/>
        </authorList>
    </citation>
    <scope>NUCLEOTIDE SEQUENCE [LARGE SCALE GENOMIC DNA]</scope>
    <source>
        <strain evidence="15">UBA12443</strain>
    </source>
</reference>
<evidence type="ECO:0000313" key="15">
    <source>
        <dbReference type="EMBL" id="DAB37952.1"/>
    </source>
</evidence>
<evidence type="ECO:0000256" key="13">
    <source>
        <dbReference type="ARBA" id="ARBA00023136"/>
    </source>
</evidence>
<name>A0A2D3W9F0_9BACT</name>
<evidence type="ECO:0000313" key="16">
    <source>
        <dbReference type="Proteomes" id="UP000228859"/>
    </source>
</evidence>
<dbReference type="EMBL" id="DLUI01000121">
    <property type="protein sequence ID" value="DAB37952.1"/>
    <property type="molecule type" value="Genomic_DNA"/>
</dbReference>
<dbReference type="InterPro" id="IPR003661">
    <property type="entry name" value="HisK_dim/P_dom"/>
</dbReference>
<evidence type="ECO:0000256" key="2">
    <source>
        <dbReference type="ARBA" id="ARBA00004651"/>
    </source>
</evidence>
<keyword evidence="5" id="KW-0597">Phosphoprotein</keyword>
<evidence type="ECO:0000256" key="7">
    <source>
        <dbReference type="ARBA" id="ARBA00022692"/>
    </source>
</evidence>
<evidence type="ECO:0000256" key="5">
    <source>
        <dbReference type="ARBA" id="ARBA00022553"/>
    </source>
</evidence>
<dbReference type="GO" id="GO:0005886">
    <property type="term" value="C:plasma membrane"/>
    <property type="evidence" value="ECO:0007669"/>
    <property type="project" value="UniProtKB-SubCell"/>
</dbReference>
<evidence type="ECO:0000256" key="12">
    <source>
        <dbReference type="ARBA" id="ARBA00023012"/>
    </source>
</evidence>
<keyword evidence="11" id="KW-1133">Transmembrane helix</keyword>
<dbReference type="InterPro" id="IPR005467">
    <property type="entry name" value="His_kinase_dom"/>
</dbReference>
<dbReference type="Gene3D" id="3.30.565.10">
    <property type="entry name" value="Histidine kinase-like ATPase, C-terminal domain"/>
    <property type="match status" value="1"/>
</dbReference>
<dbReference type="GO" id="GO:0000155">
    <property type="term" value="F:phosphorelay sensor kinase activity"/>
    <property type="evidence" value="ECO:0007669"/>
    <property type="project" value="InterPro"/>
</dbReference>
<proteinExistence type="predicted"/>
<organism evidence="15 16">
    <name type="scientific">Sulfuricurvum kujiense</name>
    <dbReference type="NCBI Taxonomy" id="148813"/>
    <lineage>
        <taxon>Bacteria</taxon>
        <taxon>Pseudomonadati</taxon>
        <taxon>Campylobacterota</taxon>
        <taxon>Epsilonproteobacteria</taxon>
        <taxon>Campylobacterales</taxon>
        <taxon>Sulfurimonadaceae</taxon>
        <taxon>Sulfuricurvum</taxon>
    </lineage>
</organism>
<dbReference type="CDD" id="cd00082">
    <property type="entry name" value="HisKA"/>
    <property type="match status" value="1"/>
</dbReference>
<feature type="domain" description="Histidine kinase" evidence="14">
    <location>
        <begin position="39"/>
        <end position="247"/>
    </location>
</feature>
<dbReference type="PANTHER" id="PTHR45528:SF1">
    <property type="entry name" value="SENSOR HISTIDINE KINASE CPXA"/>
    <property type="match status" value="1"/>
</dbReference>
<dbReference type="AlphaFoldDB" id="A0A2D3W9F0"/>
<keyword evidence="4" id="KW-1003">Cell membrane</keyword>
<protein>
    <recommendedName>
        <fullName evidence="3">histidine kinase</fullName>
        <ecNumber evidence="3">2.7.13.3</ecNumber>
    </recommendedName>
</protein>
<evidence type="ECO:0000259" key="14">
    <source>
        <dbReference type="PROSITE" id="PS50109"/>
    </source>
</evidence>
<dbReference type="InterPro" id="IPR050398">
    <property type="entry name" value="HssS/ArlS-like"/>
</dbReference>
<keyword evidence="12" id="KW-0902">Two-component regulatory system</keyword>
<evidence type="ECO:0000256" key="9">
    <source>
        <dbReference type="ARBA" id="ARBA00022777"/>
    </source>
</evidence>
<evidence type="ECO:0000256" key="10">
    <source>
        <dbReference type="ARBA" id="ARBA00022840"/>
    </source>
</evidence>
<keyword evidence="9" id="KW-0418">Kinase</keyword>
<dbReference type="Gene3D" id="1.10.287.130">
    <property type="match status" value="1"/>
</dbReference>
<dbReference type="SUPFAM" id="SSF55874">
    <property type="entry name" value="ATPase domain of HSP90 chaperone/DNA topoisomerase II/histidine kinase"/>
    <property type="match status" value="1"/>
</dbReference>
<dbReference type="Pfam" id="PF02518">
    <property type="entry name" value="HATPase_c"/>
    <property type="match status" value="1"/>
</dbReference>
<dbReference type="EC" id="2.7.13.3" evidence="3"/>
<evidence type="ECO:0000256" key="6">
    <source>
        <dbReference type="ARBA" id="ARBA00022679"/>
    </source>
</evidence>
<dbReference type="GO" id="GO:0005524">
    <property type="term" value="F:ATP binding"/>
    <property type="evidence" value="ECO:0007669"/>
    <property type="project" value="UniProtKB-KW"/>
</dbReference>
<dbReference type="SMART" id="SM00387">
    <property type="entry name" value="HATPase_c"/>
    <property type="match status" value="1"/>
</dbReference>
<accession>A0A2D3W9F0</accession>
<keyword evidence="10" id="KW-0067">ATP-binding</keyword>